<evidence type="ECO:0000313" key="2">
    <source>
        <dbReference type="Proteomes" id="UP000320176"/>
    </source>
</evidence>
<protein>
    <submittedName>
        <fullName evidence="1">Uncharacterized protein</fullName>
    </submittedName>
</protein>
<reference evidence="1 2" key="1">
    <citation type="submission" date="2019-02" db="EMBL/GenBank/DDBJ databases">
        <title>Deep-cultivation of Planctomycetes and their phenomic and genomic characterization uncovers novel biology.</title>
        <authorList>
            <person name="Wiegand S."/>
            <person name="Jogler M."/>
            <person name="Boedeker C."/>
            <person name="Pinto D."/>
            <person name="Vollmers J."/>
            <person name="Rivas-Marin E."/>
            <person name="Kohn T."/>
            <person name="Peeters S.H."/>
            <person name="Heuer A."/>
            <person name="Rast P."/>
            <person name="Oberbeckmann S."/>
            <person name="Bunk B."/>
            <person name="Jeske O."/>
            <person name="Meyerdierks A."/>
            <person name="Storesund J.E."/>
            <person name="Kallscheuer N."/>
            <person name="Luecker S."/>
            <person name="Lage O.M."/>
            <person name="Pohl T."/>
            <person name="Merkel B.J."/>
            <person name="Hornburger P."/>
            <person name="Mueller R.-W."/>
            <person name="Bruemmer F."/>
            <person name="Labrenz M."/>
            <person name="Spormann A.M."/>
            <person name="Op Den Camp H."/>
            <person name="Overmann J."/>
            <person name="Amann R."/>
            <person name="Jetten M.S.M."/>
            <person name="Mascher T."/>
            <person name="Medema M.H."/>
            <person name="Devos D.P."/>
            <person name="Kaster A.-K."/>
            <person name="Ovreas L."/>
            <person name="Rohde M."/>
            <person name="Galperin M.Y."/>
            <person name="Jogler C."/>
        </authorList>
    </citation>
    <scope>NUCLEOTIDE SEQUENCE [LARGE SCALE GENOMIC DNA]</scope>
    <source>
        <strain evidence="1 2">Pla52n</strain>
    </source>
</reference>
<keyword evidence="2" id="KW-1185">Reference proteome</keyword>
<gene>
    <name evidence="1" type="ORF">Pla52n_67640</name>
</gene>
<accession>A0A5C5ZQJ0</accession>
<dbReference type="Proteomes" id="UP000320176">
    <property type="component" value="Unassembled WGS sequence"/>
</dbReference>
<comment type="caution">
    <text evidence="1">The sequence shown here is derived from an EMBL/GenBank/DDBJ whole genome shotgun (WGS) entry which is preliminary data.</text>
</comment>
<sequence length="37" mass="4261">MSYVTVGKGSLFFIIRRVSEGFAEYPSLKRRAMNHPD</sequence>
<proteinExistence type="predicted"/>
<dbReference type="AlphaFoldDB" id="A0A5C5ZQJ0"/>
<dbReference type="EMBL" id="SJPN01000021">
    <property type="protein sequence ID" value="TWT89476.1"/>
    <property type="molecule type" value="Genomic_DNA"/>
</dbReference>
<evidence type="ECO:0000313" key="1">
    <source>
        <dbReference type="EMBL" id="TWT89476.1"/>
    </source>
</evidence>
<name>A0A5C5ZQJ0_9BACT</name>
<organism evidence="1 2">
    <name type="scientific">Stieleria varia</name>
    <dbReference type="NCBI Taxonomy" id="2528005"/>
    <lineage>
        <taxon>Bacteria</taxon>
        <taxon>Pseudomonadati</taxon>
        <taxon>Planctomycetota</taxon>
        <taxon>Planctomycetia</taxon>
        <taxon>Pirellulales</taxon>
        <taxon>Pirellulaceae</taxon>
        <taxon>Stieleria</taxon>
    </lineage>
</organism>